<dbReference type="Gene3D" id="3.40.50.970">
    <property type="match status" value="1"/>
</dbReference>
<evidence type="ECO:0000313" key="7">
    <source>
        <dbReference type="EMBL" id="QDT15646.1"/>
    </source>
</evidence>
<dbReference type="GO" id="GO:0046872">
    <property type="term" value="F:metal ion binding"/>
    <property type="evidence" value="ECO:0007669"/>
    <property type="project" value="UniProtKB-KW"/>
</dbReference>
<reference evidence="7 8" key="1">
    <citation type="submission" date="2019-02" db="EMBL/GenBank/DDBJ databases">
        <title>Deep-cultivation of Planctomycetes and their phenomic and genomic characterization uncovers novel biology.</title>
        <authorList>
            <person name="Wiegand S."/>
            <person name="Jogler M."/>
            <person name="Boedeker C."/>
            <person name="Pinto D."/>
            <person name="Vollmers J."/>
            <person name="Rivas-Marin E."/>
            <person name="Kohn T."/>
            <person name="Peeters S.H."/>
            <person name="Heuer A."/>
            <person name="Rast P."/>
            <person name="Oberbeckmann S."/>
            <person name="Bunk B."/>
            <person name="Jeske O."/>
            <person name="Meyerdierks A."/>
            <person name="Storesund J.E."/>
            <person name="Kallscheuer N."/>
            <person name="Luecker S."/>
            <person name="Lage O.M."/>
            <person name="Pohl T."/>
            <person name="Merkel B.J."/>
            <person name="Hornburger P."/>
            <person name="Mueller R.-W."/>
            <person name="Bruemmer F."/>
            <person name="Labrenz M."/>
            <person name="Spormann A.M."/>
            <person name="Op den Camp H."/>
            <person name="Overmann J."/>
            <person name="Amann R."/>
            <person name="Jetten M.S.M."/>
            <person name="Mascher T."/>
            <person name="Medema M.H."/>
            <person name="Devos D.P."/>
            <person name="Kaster A.-K."/>
            <person name="Ovreas L."/>
            <person name="Rohde M."/>
            <person name="Galperin M.Y."/>
            <person name="Jogler C."/>
        </authorList>
    </citation>
    <scope>NUCLEOTIDE SEQUENCE [LARGE SCALE GENOMIC DNA]</scope>
    <source>
        <strain evidence="7 8">CA12</strain>
    </source>
</reference>
<comment type="cofactor">
    <cofactor evidence="1">
        <name>thiamine diphosphate</name>
        <dbReference type="ChEBI" id="CHEBI:58937"/>
    </cofactor>
</comment>
<evidence type="ECO:0000256" key="5">
    <source>
        <dbReference type="ARBA" id="ARBA00023052"/>
    </source>
</evidence>
<dbReference type="CDD" id="cd02012">
    <property type="entry name" value="TPP_TK"/>
    <property type="match status" value="1"/>
</dbReference>
<evidence type="ECO:0000256" key="1">
    <source>
        <dbReference type="ARBA" id="ARBA00001964"/>
    </source>
</evidence>
<proteinExistence type="inferred from homology"/>
<dbReference type="EC" id="2.2.1.1" evidence="7"/>
<dbReference type="SUPFAM" id="SSF52518">
    <property type="entry name" value="Thiamin diphosphate-binding fold (THDP-binding)"/>
    <property type="match status" value="1"/>
</dbReference>
<name>A0A517P8E4_9PLAN</name>
<evidence type="ECO:0000256" key="2">
    <source>
        <dbReference type="ARBA" id="ARBA00007131"/>
    </source>
</evidence>
<dbReference type="KEGG" id="acaf:CA12_17310"/>
<dbReference type="PANTHER" id="PTHR47514:SF1">
    <property type="entry name" value="TRANSKETOLASE N-TERMINAL SECTION-RELATED"/>
    <property type="match status" value="1"/>
</dbReference>
<sequence length="282" mass="30028">MALEAVSLDSDGLKAKAKRIRELIIKITTEAGSGHPSSSLSATEVVTALHFGGFLKLDPKSPRDPGRDRFILSKGHAVPVLYAALCERGYFTEEQIMTLRKLGSPFEGHPNAAKLPGMEASTGSLGQGLSIGLGMALGMKADKTDGHVYVLMGDGEIDEGQVWEAMAAADKYKCGNLIGIIDVNGYQQTGATDAVLDMGPLAKKCEAFGWHTLEIQGNDMNEVMDALKKAKAETGKPTCIVSHTKKGAGILPLMEKWGDTNMHGQPLSADKAKEALEYLSKA</sequence>
<evidence type="ECO:0000313" key="8">
    <source>
        <dbReference type="Proteomes" id="UP000318741"/>
    </source>
</evidence>
<keyword evidence="3 7" id="KW-0808">Transferase</keyword>
<dbReference type="Proteomes" id="UP000318741">
    <property type="component" value="Chromosome"/>
</dbReference>
<feature type="domain" description="Transketolase N-terminal" evidence="6">
    <location>
        <begin position="16"/>
        <end position="275"/>
    </location>
</feature>
<dbReference type="InterPro" id="IPR005474">
    <property type="entry name" value="Transketolase_N"/>
</dbReference>
<dbReference type="AlphaFoldDB" id="A0A517P8E4"/>
<dbReference type="InterPro" id="IPR049557">
    <property type="entry name" value="Transketolase_CS"/>
</dbReference>
<keyword evidence="5" id="KW-0786">Thiamine pyrophosphate</keyword>
<evidence type="ECO:0000256" key="4">
    <source>
        <dbReference type="ARBA" id="ARBA00022723"/>
    </source>
</evidence>
<dbReference type="OrthoDB" id="8732661at2"/>
<dbReference type="Pfam" id="PF00456">
    <property type="entry name" value="Transketolase_N"/>
    <property type="match status" value="1"/>
</dbReference>
<comment type="similarity">
    <text evidence="2">Belongs to the transketolase family.</text>
</comment>
<gene>
    <name evidence="7" type="primary">tktB</name>
    <name evidence="7" type="ORF">CA12_17310</name>
</gene>
<evidence type="ECO:0000259" key="6">
    <source>
        <dbReference type="Pfam" id="PF00456"/>
    </source>
</evidence>
<keyword evidence="8" id="KW-1185">Reference proteome</keyword>
<organism evidence="7 8">
    <name type="scientific">Alienimonas californiensis</name>
    <dbReference type="NCBI Taxonomy" id="2527989"/>
    <lineage>
        <taxon>Bacteria</taxon>
        <taxon>Pseudomonadati</taxon>
        <taxon>Planctomycetota</taxon>
        <taxon>Planctomycetia</taxon>
        <taxon>Planctomycetales</taxon>
        <taxon>Planctomycetaceae</taxon>
        <taxon>Alienimonas</taxon>
    </lineage>
</organism>
<protein>
    <submittedName>
        <fullName evidence="7">Transketolase 2</fullName>
        <ecNumber evidence="7">2.2.1.1</ecNumber>
    </submittedName>
</protein>
<dbReference type="PANTHER" id="PTHR47514">
    <property type="entry name" value="TRANSKETOLASE N-TERMINAL SECTION-RELATED"/>
    <property type="match status" value="1"/>
</dbReference>
<dbReference type="EMBL" id="CP036265">
    <property type="protein sequence ID" value="QDT15646.1"/>
    <property type="molecule type" value="Genomic_DNA"/>
</dbReference>
<keyword evidence="4" id="KW-0479">Metal-binding</keyword>
<dbReference type="GO" id="GO:0004802">
    <property type="term" value="F:transketolase activity"/>
    <property type="evidence" value="ECO:0007669"/>
    <property type="project" value="UniProtKB-EC"/>
</dbReference>
<accession>A0A517P8E4</accession>
<evidence type="ECO:0000256" key="3">
    <source>
        <dbReference type="ARBA" id="ARBA00022679"/>
    </source>
</evidence>
<dbReference type="RefSeq" id="WP_145358556.1">
    <property type="nucleotide sequence ID" value="NZ_CP036265.1"/>
</dbReference>
<dbReference type="InterPro" id="IPR029061">
    <property type="entry name" value="THDP-binding"/>
</dbReference>
<dbReference type="PROSITE" id="PS00801">
    <property type="entry name" value="TRANSKETOLASE_1"/>
    <property type="match status" value="1"/>
</dbReference>